<sequence length="135" mass="15211">MYMKLLDTARMYIVGDNDAVALRDTVSSGQVQLDPTAGEELRKQFQAQIDQVDAWIEHANTSIARPAPLGANPIGDAMRDKFTHRAEGEQYSFVSVMTAYRTVLEQTKNSIVEAIENFTRLDEDQQTELKKIMNS</sequence>
<accession>A0ABX9ECC8</accession>
<evidence type="ECO:0000313" key="1">
    <source>
        <dbReference type="EMBL" id="RAS66876.1"/>
    </source>
</evidence>
<dbReference type="Proteomes" id="UP000248714">
    <property type="component" value="Unassembled WGS sequence"/>
</dbReference>
<protein>
    <recommendedName>
        <fullName evidence="3">PE family protein</fullName>
    </recommendedName>
</protein>
<organism evidence="1 2">
    <name type="scientific">Lentzea atacamensis</name>
    <dbReference type="NCBI Taxonomy" id="531938"/>
    <lineage>
        <taxon>Bacteria</taxon>
        <taxon>Bacillati</taxon>
        <taxon>Actinomycetota</taxon>
        <taxon>Actinomycetes</taxon>
        <taxon>Pseudonocardiales</taxon>
        <taxon>Pseudonocardiaceae</taxon>
        <taxon>Lentzea</taxon>
    </lineage>
</organism>
<evidence type="ECO:0008006" key="3">
    <source>
        <dbReference type="Google" id="ProtNLM"/>
    </source>
</evidence>
<keyword evidence="2" id="KW-1185">Reference proteome</keyword>
<name>A0ABX9ECC8_9PSEU</name>
<dbReference type="EMBL" id="QLTT01000003">
    <property type="protein sequence ID" value="RAS66876.1"/>
    <property type="molecule type" value="Genomic_DNA"/>
</dbReference>
<proteinExistence type="predicted"/>
<reference evidence="1 2" key="1">
    <citation type="submission" date="2018-06" db="EMBL/GenBank/DDBJ databases">
        <title>Genomic Encyclopedia of Type Strains, Phase IV (KMG-IV): sequencing the most valuable type-strain genomes for metagenomic binning, comparative biology and taxonomic classification.</title>
        <authorList>
            <person name="Goeker M."/>
        </authorList>
    </citation>
    <scope>NUCLEOTIDE SEQUENCE [LARGE SCALE GENOMIC DNA]</scope>
    <source>
        <strain evidence="1 2">DSM 45479</strain>
    </source>
</reference>
<gene>
    <name evidence="1" type="ORF">C8D87_103215</name>
</gene>
<comment type="caution">
    <text evidence="1">The sequence shown here is derived from an EMBL/GenBank/DDBJ whole genome shotgun (WGS) entry which is preliminary data.</text>
</comment>
<evidence type="ECO:0000313" key="2">
    <source>
        <dbReference type="Proteomes" id="UP000248714"/>
    </source>
</evidence>